<sequence>MTTKAFRPKLRHLVVMMAGLSVIPMANAYIVPQNDMARFAQFLTENMQAVQHFLQVEIMDKMQLAARAKEAEDKVETYNNGFANWIARIDESLANIGNLEQESRSRPVQDACQVIGVAKITTDVECAQDDLKTLVNSTSGSVTSFINDISEKANGVLGALGIADTGSMFATRNVAAGSGGAVTKSKSEQAIDAFNARVIASVDQNEKWVSEGKNPNDPNLLLMTETDAPVYTDEELLMAVNQADLTYPEYIRRSYEDPANEREAIQDVRVKNAVMGSRQVIYDQIALRTSPGTGMPSKMMSLMMPVKLKLSNDAELQTDGESWIHKVALNEATTPAEASKEALLMKGLKLQQMLASYKASLQTEDLILKAYIAKVDSFDKQ</sequence>
<feature type="chain" id="PRO_5034181341" evidence="1">
    <location>
        <begin position="29"/>
        <end position="381"/>
    </location>
</feature>
<evidence type="ECO:0000256" key="1">
    <source>
        <dbReference type="SAM" id="SignalP"/>
    </source>
</evidence>
<feature type="signal peptide" evidence="1">
    <location>
        <begin position="1"/>
        <end position="28"/>
    </location>
</feature>
<dbReference type="RefSeq" id="WP_198746588.1">
    <property type="nucleotide sequence ID" value="NZ_JAEHTE010000002.1"/>
</dbReference>
<dbReference type="Proteomes" id="UP000637061">
    <property type="component" value="Unassembled WGS sequence"/>
</dbReference>
<accession>A0A8I1EBX5</accession>
<dbReference type="EMBL" id="JAEHTE010000002">
    <property type="protein sequence ID" value="MBI6882965.1"/>
    <property type="molecule type" value="Genomic_DNA"/>
</dbReference>
<protein>
    <submittedName>
        <fullName evidence="2">Uncharacterized protein</fullName>
    </submittedName>
</protein>
<gene>
    <name evidence="2" type="ORF">JEU22_03485</name>
</gene>
<keyword evidence="1" id="KW-0732">Signal</keyword>
<proteinExistence type="predicted"/>
<name>A0A8I1EBX5_PSEPU</name>
<dbReference type="AlphaFoldDB" id="A0A8I1EBX5"/>
<comment type="caution">
    <text evidence="2">The sequence shown here is derived from an EMBL/GenBank/DDBJ whole genome shotgun (WGS) entry which is preliminary data.</text>
</comment>
<reference evidence="2" key="1">
    <citation type="submission" date="2020-12" db="EMBL/GenBank/DDBJ databases">
        <title>Enhanced detection system for hospital associated transmission using whole genome sequencing surveillance.</title>
        <authorList>
            <person name="Harrison L.H."/>
            <person name="Van Tyne D."/>
            <person name="Marsh J.W."/>
            <person name="Griffith M.P."/>
            <person name="Snyder D.J."/>
            <person name="Cooper V.S."/>
            <person name="Mustapha M."/>
        </authorList>
    </citation>
    <scope>NUCLEOTIDE SEQUENCE</scope>
    <source>
        <strain evidence="2">PSB00042</strain>
    </source>
</reference>
<evidence type="ECO:0000313" key="2">
    <source>
        <dbReference type="EMBL" id="MBI6882965.1"/>
    </source>
</evidence>
<organism evidence="2 3">
    <name type="scientific">Pseudomonas putida</name>
    <name type="common">Arthrobacter siderocapsulatus</name>
    <dbReference type="NCBI Taxonomy" id="303"/>
    <lineage>
        <taxon>Bacteria</taxon>
        <taxon>Pseudomonadati</taxon>
        <taxon>Pseudomonadota</taxon>
        <taxon>Gammaproteobacteria</taxon>
        <taxon>Pseudomonadales</taxon>
        <taxon>Pseudomonadaceae</taxon>
        <taxon>Pseudomonas</taxon>
    </lineage>
</organism>
<evidence type="ECO:0000313" key="3">
    <source>
        <dbReference type="Proteomes" id="UP000637061"/>
    </source>
</evidence>